<dbReference type="EMBL" id="PFLW01000094">
    <property type="protein sequence ID" value="PIY88401.1"/>
    <property type="molecule type" value="Genomic_DNA"/>
</dbReference>
<dbReference type="InterPro" id="IPR043712">
    <property type="entry name" value="DUF5652"/>
</dbReference>
<keyword evidence="1" id="KW-1133">Transmembrane helix</keyword>
<reference evidence="4" key="1">
    <citation type="submission" date="2017-09" db="EMBL/GenBank/DDBJ databases">
        <title>Depth-based differentiation of microbial function through sediment-hosted aquifers and enrichment of novel symbionts in the deep terrestrial subsurface.</title>
        <authorList>
            <person name="Probst A.J."/>
            <person name="Ladd B."/>
            <person name="Jarett J.K."/>
            <person name="Geller-Mcgrath D.E."/>
            <person name="Sieber C.M.K."/>
            <person name="Emerson J.B."/>
            <person name="Anantharaman K."/>
            <person name="Thomas B.C."/>
            <person name="Malmstrom R."/>
            <person name="Stieglmeier M."/>
            <person name="Klingl A."/>
            <person name="Woyke T."/>
            <person name="Ryan C.M."/>
            <person name="Banfield J.F."/>
        </authorList>
    </citation>
    <scope>NUCLEOTIDE SEQUENCE [LARGE SCALE GENOMIC DNA]</scope>
</reference>
<evidence type="ECO:0000256" key="1">
    <source>
        <dbReference type="SAM" id="Phobius"/>
    </source>
</evidence>
<evidence type="ECO:0000259" key="2">
    <source>
        <dbReference type="Pfam" id="PF18893"/>
    </source>
</evidence>
<comment type="caution">
    <text evidence="3">The sequence shown here is derived from an EMBL/GenBank/DDBJ whole genome shotgun (WGS) entry which is preliminary data.</text>
</comment>
<organism evidence="3 4">
    <name type="scientific">Candidatus Nealsonbacteria bacterium CG_4_10_14_0_8_um_filter_37_14</name>
    <dbReference type="NCBI Taxonomy" id="1974684"/>
    <lineage>
        <taxon>Bacteria</taxon>
        <taxon>Candidatus Nealsoniibacteriota</taxon>
    </lineage>
</organism>
<feature type="transmembrane region" description="Helical" evidence="1">
    <location>
        <begin position="6"/>
        <end position="26"/>
    </location>
</feature>
<dbReference type="Proteomes" id="UP000230767">
    <property type="component" value="Unassembled WGS sequence"/>
</dbReference>
<feature type="transmembrane region" description="Helical" evidence="1">
    <location>
        <begin position="38"/>
        <end position="59"/>
    </location>
</feature>
<evidence type="ECO:0000313" key="3">
    <source>
        <dbReference type="EMBL" id="PIY88401.1"/>
    </source>
</evidence>
<keyword evidence="1" id="KW-0472">Membrane</keyword>
<proteinExistence type="predicted"/>
<sequence length="69" mass="8326">MEQFLVANQWVILLIIAWTIFWKGIALWKAARNTHKRWFIALLLLNTLALLEIIYIFIFGRKKQLREQV</sequence>
<protein>
    <recommendedName>
        <fullName evidence="2">DUF5652 domain-containing protein</fullName>
    </recommendedName>
</protein>
<evidence type="ECO:0000313" key="4">
    <source>
        <dbReference type="Proteomes" id="UP000230767"/>
    </source>
</evidence>
<keyword evidence="1" id="KW-0812">Transmembrane</keyword>
<dbReference type="AlphaFoldDB" id="A0A2M7R566"/>
<dbReference type="Pfam" id="PF18893">
    <property type="entry name" value="DUF5652"/>
    <property type="match status" value="1"/>
</dbReference>
<name>A0A2M7R566_9BACT</name>
<feature type="domain" description="DUF5652" evidence="2">
    <location>
        <begin position="2"/>
        <end position="65"/>
    </location>
</feature>
<accession>A0A2M7R566</accession>
<gene>
    <name evidence="3" type="ORF">COY73_03955</name>
</gene>